<dbReference type="AlphaFoldDB" id="A0A139HG99"/>
<accession>A0A139HG99</accession>
<evidence type="ECO:0000256" key="1">
    <source>
        <dbReference type="SAM" id="MobiDB-lite"/>
    </source>
</evidence>
<evidence type="ECO:0000313" key="3">
    <source>
        <dbReference type="EMBL" id="KXT01447.1"/>
    </source>
</evidence>
<keyword evidence="2" id="KW-0472">Membrane</keyword>
<name>A0A139HG99_9PEZI</name>
<gene>
    <name evidence="3" type="ORF">AC578_9567</name>
</gene>
<feature type="transmembrane region" description="Helical" evidence="2">
    <location>
        <begin position="173"/>
        <end position="199"/>
    </location>
</feature>
<evidence type="ECO:0000313" key="4">
    <source>
        <dbReference type="Proteomes" id="UP000070133"/>
    </source>
</evidence>
<keyword evidence="2" id="KW-1133">Transmembrane helix</keyword>
<sequence length="202" mass="22796">MSGNDPAGNGIDSGAGFERHHRRDRHFDVARAAQGYAPPKRPITGHRPPRNARPPQTPRTMATDLAQTDRLLWVRCPNGRYQRVEVPPSRTHAKRPARVYYWQLVDATDTTDHIDIELGDGTAGGRTTTENRPPPLESSYNCPWAEFLRLHPIIPLKPKSKLRTTYDYYMDKYARLVCAWVTGVVLVCGLAAMVALYMLGKF</sequence>
<reference evidence="3 4" key="1">
    <citation type="submission" date="2015-07" db="EMBL/GenBank/DDBJ databases">
        <title>Comparative genomics of the Sigatoka disease complex on banana suggests a link between parallel evolutionary changes in Pseudocercospora fijiensis and Pseudocercospora eumusae and increased virulence on the banana host.</title>
        <authorList>
            <person name="Chang T.-C."/>
            <person name="Salvucci A."/>
            <person name="Crous P.W."/>
            <person name="Stergiopoulos I."/>
        </authorList>
    </citation>
    <scope>NUCLEOTIDE SEQUENCE [LARGE SCALE GENOMIC DNA]</scope>
    <source>
        <strain evidence="3 4">CBS 114824</strain>
    </source>
</reference>
<feature type="region of interest" description="Disordered" evidence="1">
    <location>
        <begin position="116"/>
        <end position="135"/>
    </location>
</feature>
<proteinExistence type="predicted"/>
<organism evidence="3 4">
    <name type="scientific">Pseudocercospora eumusae</name>
    <dbReference type="NCBI Taxonomy" id="321146"/>
    <lineage>
        <taxon>Eukaryota</taxon>
        <taxon>Fungi</taxon>
        <taxon>Dikarya</taxon>
        <taxon>Ascomycota</taxon>
        <taxon>Pezizomycotina</taxon>
        <taxon>Dothideomycetes</taxon>
        <taxon>Dothideomycetidae</taxon>
        <taxon>Mycosphaerellales</taxon>
        <taxon>Mycosphaerellaceae</taxon>
        <taxon>Pseudocercospora</taxon>
    </lineage>
</organism>
<keyword evidence="4" id="KW-1185">Reference proteome</keyword>
<feature type="region of interest" description="Disordered" evidence="1">
    <location>
        <begin position="1"/>
        <end position="65"/>
    </location>
</feature>
<dbReference type="EMBL" id="LFZN01000055">
    <property type="protein sequence ID" value="KXT01447.1"/>
    <property type="molecule type" value="Genomic_DNA"/>
</dbReference>
<comment type="caution">
    <text evidence="3">The sequence shown here is derived from an EMBL/GenBank/DDBJ whole genome shotgun (WGS) entry which is preliminary data.</text>
</comment>
<evidence type="ECO:0000256" key="2">
    <source>
        <dbReference type="SAM" id="Phobius"/>
    </source>
</evidence>
<dbReference type="Proteomes" id="UP000070133">
    <property type="component" value="Unassembled WGS sequence"/>
</dbReference>
<protein>
    <submittedName>
        <fullName evidence="3">Uncharacterized protein</fullName>
    </submittedName>
</protein>
<keyword evidence="2" id="KW-0812">Transmembrane</keyword>